<keyword evidence="5" id="KW-0004">4Fe-4S</keyword>
<evidence type="ECO:0000256" key="6">
    <source>
        <dbReference type="ARBA" id="ARBA00022705"/>
    </source>
</evidence>
<feature type="domain" description="DNA replication factor Dna2 N-terminal" evidence="23">
    <location>
        <begin position="140"/>
        <end position="342"/>
    </location>
</feature>
<feature type="domain" description="DNA2/NAM7 helicase helicase" evidence="24">
    <location>
        <begin position="705"/>
        <end position="799"/>
    </location>
</feature>
<keyword evidence="17" id="KW-0234">DNA repair</keyword>
<dbReference type="EMBL" id="BTRK01000002">
    <property type="protein sequence ID" value="GMR37101.1"/>
    <property type="molecule type" value="Genomic_DNA"/>
</dbReference>
<dbReference type="InterPro" id="IPR050534">
    <property type="entry name" value="Coronavir_polyprotein_1ab"/>
</dbReference>
<organism evidence="26 27">
    <name type="scientific">Pristionchus mayeri</name>
    <dbReference type="NCBI Taxonomy" id="1317129"/>
    <lineage>
        <taxon>Eukaryota</taxon>
        <taxon>Metazoa</taxon>
        <taxon>Ecdysozoa</taxon>
        <taxon>Nematoda</taxon>
        <taxon>Chromadorea</taxon>
        <taxon>Rhabditida</taxon>
        <taxon>Rhabditina</taxon>
        <taxon>Diplogasteromorpha</taxon>
        <taxon>Diplogasteroidea</taxon>
        <taxon>Neodiplogasteridae</taxon>
        <taxon>Pristionchus</taxon>
    </lineage>
</organism>
<keyword evidence="15" id="KW-0411">Iron-sulfur</keyword>
<dbReference type="Proteomes" id="UP001328107">
    <property type="component" value="Unassembled WGS sequence"/>
</dbReference>
<reference evidence="27" key="1">
    <citation type="submission" date="2022-10" db="EMBL/GenBank/DDBJ databases">
        <title>Genome assembly of Pristionchus species.</title>
        <authorList>
            <person name="Yoshida K."/>
            <person name="Sommer R.J."/>
        </authorList>
    </citation>
    <scope>NUCLEOTIDE SEQUENCE [LARGE SCALE GENOMIC DNA]</scope>
    <source>
        <strain evidence="27">RS5460</strain>
    </source>
</reference>
<dbReference type="GO" id="GO:0003677">
    <property type="term" value="F:DNA binding"/>
    <property type="evidence" value="ECO:0007669"/>
    <property type="project" value="UniProtKB-KW"/>
</dbReference>
<evidence type="ECO:0000256" key="18">
    <source>
        <dbReference type="ARBA" id="ARBA00023242"/>
    </source>
</evidence>
<dbReference type="PANTHER" id="PTHR43788">
    <property type="entry name" value="DNA2/NAM7 HELICASE FAMILY MEMBER"/>
    <property type="match status" value="1"/>
</dbReference>
<proteinExistence type="inferred from homology"/>
<keyword evidence="6" id="KW-0235">DNA replication</keyword>
<sequence>YDSFEDNDFPIENVLPSTSKDQVADRISSRKRGTAVLNESQCTVKSDKEEDSFDNSITFDETPKRVRLTESSAISPVKKRSPKKKIEDGIPLYDQNVAGFPSLADLPLSSSSTRHQHLFVTSVELSDGTTTLHCKSEREEAENACVVYLQGMWHSCDVREGTTVRLIGAKKWSDTEWLVNDEEGILITHTDTLIPCTTVVNSFFCARKAVLGERLKGGGNAVSKAMLMGIIIHELFQAALLTPPSLHLTKEWLLRRWREVIMDEVIISMTACNLTTDSFEGELEPYVEVIINWVNSYMPKKSEGQQKRMEGGAMIREIHDIEENIWMPAIGLKGKIDVSLEVDATTHDSPFSHSTQHWLLPLELKTGKSSASADHAGQVLMYTMMLAHRYSLPIHEGRLLYLKDGITRRVMPRSAELKGIISRRNDVASFIGVGSSYKKLPAPRSETRFCTKCDYASACTLYGKAFEREGKEEESDSSPPSDEALAFQLQMTEHLTQKHLDYFRRWQRWQSLEWSASRREKRPLSDIWELPASRRESLSPLTTMANLRVTKCEETGILSGKWNVTLERTRPQSQGSPSHCIFSKGDFVIVSSDDAPAVVMGPVIGVDEYGDSVTIVSDRKLPLEDGGLKKRRIEKADQLFHLDRHESATVHAIQLNNLVALMSADERSSRLRSLLIDLESPSTIKLKSGDVSTVKGVVKGLINGQVAAVVKSLCASDYALIEGLPGSGKTSTLVALVRSIVALGQTVLVTAYTHSAVDNLLAKIAQVVPHSQLLRLGKQSSVHPAVQSLTLESKLADCTSPQDKYDRAKRILAQTMVVAASSLAVSTHSLFSWRRFGICIVDESSLVLESSLIGALLSSDRFVLVGDAKQLKPLVQSKEASEEGMSTSLFERLITAHSSKHAVTLDKQFRMNRVVSSVASSLFYDGRLVCANKKVAEACLNSVHEGYEGRSGERQEELPAAFKVALDGSIENSAVFIDVSSGNENGMEGDKESPLSTTVSISTNGIVNEREVEVVKRLIEEFTARGLPTSSIGVAAVYRKQLELLRRSIPTGIEVFTVDQWQGRDAEVVICSLAWTTSHGRKRSDLLSDEKRINVALTRAKYKMIFIGCARSMRERCPIVSSLIDRFKVEGLL</sequence>
<dbReference type="Pfam" id="PF01930">
    <property type="entry name" value="Cas_Cas4"/>
    <property type="match status" value="1"/>
</dbReference>
<dbReference type="GO" id="GO:0046872">
    <property type="term" value="F:metal ion binding"/>
    <property type="evidence" value="ECO:0007669"/>
    <property type="project" value="UniProtKB-KW"/>
</dbReference>
<evidence type="ECO:0000256" key="20">
    <source>
        <dbReference type="ARBA" id="ARBA00047995"/>
    </source>
</evidence>
<evidence type="ECO:0000256" key="21">
    <source>
        <dbReference type="SAM" id="MobiDB-lite"/>
    </source>
</evidence>
<keyword evidence="8" id="KW-0479">Metal-binding</keyword>
<keyword evidence="7" id="KW-0540">Nuclease</keyword>
<keyword evidence="11" id="KW-0378">Hydrolase</keyword>
<dbReference type="Pfam" id="PF08696">
    <property type="entry name" value="Dna2"/>
    <property type="match status" value="1"/>
</dbReference>
<dbReference type="GO" id="GO:0005524">
    <property type="term" value="F:ATP binding"/>
    <property type="evidence" value="ECO:0007669"/>
    <property type="project" value="UniProtKB-KW"/>
</dbReference>
<dbReference type="Pfam" id="PF13086">
    <property type="entry name" value="AAA_11"/>
    <property type="match status" value="2"/>
</dbReference>
<gene>
    <name evidence="26" type="ORF">PMAYCL1PPCAC_07296</name>
</gene>
<dbReference type="InterPro" id="IPR014808">
    <property type="entry name" value="DNA_replication_fac_Dna2_N"/>
</dbReference>
<evidence type="ECO:0000256" key="16">
    <source>
        <dbReference type="ARBA" id="ARBA00023125"/>
    </source>
</evidence>
<keyword evidence="13" id="KW-0067">ATP-binding</keyword>
<dbReference type="CDD" id="cd18808">
    <property type="entry name" value="SF1_C_Upf1"/>
    <property type="match status" value="1"/>
</dbReference>
<keyword evidence="18" id="KW-0539">Nucleus</keyword>
<dbReference type="GO" id="GO:0051539">
    <property type="term" value="F:4 iron, 4 sulfur cluster binding"/>
    <property type="evidence" value="ECO:0007669"/>
    <property type="project" value="UniProtKB-KW"/>
</dbReference>
<feature type="domain" description="DNA2/NAM7 helicase helicase" evidence="24">
    <location>
        <begin position="809"/>
        <end position="878"/>
    </location>
</feature>
<evidence type="ECO:0000256" key="15">
    <source>
        <dbReference type="ARBA" id="ARBA00023014"/>
    </source>
</evidence>
<dbReference type="GO" id="GO:0006260">
    <property type="term" value="P:DNA replication"/>
    <property type="evidence" value="ECO:0007669"/>
    <property type="project" value="UniProtKB-KW"/>
</dbReference>
<dbReference type="GO" id="GO:0004518">
    <property type="term" value="F:nuclease activity"/>
    <property type="evidence" value="ECO:0007669"/>
    <property type="project" value="UniProtKB-KW"/>
</dbReference>
<name>A0AAN5CD38_9BILA</name>
<dbReference type="InterPro" id="IPR022765">
    <property type="entry name" value="Dna2/Cas4_DUF83"/>
</dbReference>
<keyword evidence="14" id="KW-0408">Iron</keyword>
<keyword evidence="27" id="KW-1185">Reference proteome</keyword>
<evidence type="ECO:0000259" key="23">
    <source>
        <dbReference type="Pfam" id="PF08696"/>
    </source>
</evidence>
<feature type="non-terminal residue" evidence="26">
    <location>
        <position position="1"/>
    </location>
</feature>
<dbReference type="InterPro" id="IPR011604">
    <property type="entry name" value="PDDEXK-like_dom_sf"/>
</dbReference>
<feature type="domain" description="DNA2/NAM7 helicase-like C-terminal" evidence="25">
    <location>
        <begin position="885"/>
        <end position="1110"/>
    </location>
</feature>
<comment type="similarity">
    <text evidence="3">Belongs to the DNA2/NAM7 helicase family.</text>
</comment>
<dbReference type="Gene3D" id="3.40.50.300">
    <property type="entry name" value="P-loop containing nucleotide triphosphate hydrolases"/>
    <property type="match status" value="2"/>
</dbReference>
<evidence type="ECO:0000256" key="1">
    <source>
        <dbReference type="ARBA" id="ARBA00001966"/>
    </source>
</evidence>
<keyword evidence="16" id="KW-0238">DNA-binding</keyword>
<evidence type="ECO:0000256" key="9">
    <source>
        <dbReference type="ARBA" id="ARBA00022741"/>
    </source>
</evidence>
<dbReference type="CDD" id="cd22318">
    <property type="entry name" value="DNA2_N-like"/>
    <property type="match status" value="1"/>
</dbReference>
<comment type="caution">
    <text evidence="26">The sequence shown here is derived from an EMBL/GenBank/DDBJ whole genome shotgun (WGS) entry which is preliminary data.</text>
</comment>
<keyword evidence="12" id="KW-0347">Helicase</keyword>
<dbReference type="AlphaFoldDB" id="A0AAN5CD38"/>
<evidence type="ECO:0000256" key="11">
    <source>
        <dbReference type="ARBA" id="ARBA00022801"/>
    </source>
</evidence>
<evidence type="ECO:0000313" key="26">
    <source>
        <dbReference type="EMBL" id="GMR37101.1"/>
    </source>
</evidence>
<protein>
    <recommendedName>
        <fullName evidence="4">DNA helicase</fullName>
        <ecNumber evidence="4">3.6.4.12</ecNumber>
    </recommendedName>
</protein>
<evidence type="ECO:0000256" key="8">
    <source>
        <dbReference type="ARBA" id="ARBA00022723"/>
    </source>
</evidence>
<evidence type="ECO:0000256" key="19">
    <source>
        <dbReference type="ARBA" id="ARBA00023268"/>
    </source>
</evidence>
<dbReference type="GO" id="GO:0043139">
    <property type="term" value="F:5'-3' DNA helicase activity"/>
    <property type="evidence" value="ECO:0007669"/>
    <property type="project" value="TreeGrafter"/>
</dbReference>
<evidence type="ECO:0000256" key="3">
    <source>
        <dbReference type="ARBA" id="ARBA00007913"/>
    </source>
</evidence>
<keyword evidence="19" id="KW-0511">Multifunctional enzyme</keyword>
<dbReference type="GO" id="GO:0005634">
    <property type="term" value="C:nucleus"/>
    <property type="evidence" value="ECO:0007669"/>
    <property type="project" value="UniProtKB-SubCell"/>
</dbReference>
<keyword evidence="9" id="KW-0547">Nucleotide-binding</keyword>
<evidence type="ECO:0000256" key="4">
    <source>
        <dbReference type="ARBA" id="ARBA00012551"/>
    </source>
</evidence>
<evidence type="ECO:0000256" key="13">
    <source>
        <dbReference type="ARBA" id="ARBA00022840"/>
    </source>
</evidence>
<evidence type="ECO:0000256" key="12">
    <source>
        <dbReference type="ARBA" id="ARBA00022806"/>
    </source>
</evidence>
<dbReference type="PANTHER" id="PTHR43788:SF8">
    <property type="entry name" value="DNA-BINDING PROTEIN SMUBP-2"/>
    <property type="match status" value="1"/>
</dbReference>
<dbReference type="InterPro" id="IPR047187">
    <property type="entry name" value="SF1_C_Upf1"/>
</dbReference>
<dbReference type="InterPro" id="IPR027417">
    <property type="entry name" value="P-loop_NTPase"/>
</dbReference>
<accession>A0AAN5CD38</accession>
<dbReference type="GO" id="GO:0006281">
    <property type="term" value="P:DNA repair"/>
    <property type="evidence" value="ECO:0007669"/>
    <property type="project" value="UniProtKB-KW"/>
</dbReference>
<dbReference type="InterPro" id="IPR041677">
    <property type="entry name" value="DNA2/NAM7_AAA_11"/>
</dbReference>
<dbReference type="GO" id="GO:0005737">
    <property type="term" value="C:cytoplasm"/>
    <property type="evidence" value="ECO:0007669"/>
    <property type="project" value="TreeGrafter"/>
</dbReference>
<dbReference type="EC" id="3.6.4.12" evidence="4"/>
<comment type="catalytic activity">
    <reaction evidence="20">
        <text>ATP + H2O = ADP + phosphate + H(+)</text>
        <dbReference type="Rhea" id="RHEA:13065"/>
        <dbReference type="ChEBI" id="CHEBI:15377"/>
        <dbReference type="ChEBI" id="CHEBI:15378"/>
        <dbReference type="ChEBI" id="CHEBI:30616"/>
        <dbReference type="ChEBI" id="CHEBI:43474"/>
        <dbReference type="ChEBI" id="CHEBI:456216"/>
        <dbReference type="EC" id="3.6.4.12"/>
    </reaction>
</comment>
<feature type="domain" description="DUF83" evidence="22">
    <location>
        <begin position="354"/>
        <end position="460"/>
    </location>
</feature>
<evidence type="ECO:0000313" key="27">
    <source>
        <dbReference type="Proteomes" id="UP001328107"/>
    </source>
</evidence>
<evidence type="ECO:0000259" key="24">
    <source>
        <dbReference type="Pfam" id="PF13086"/>
    </source>
</evidence>
<keyword evidence="10" id="KW-0227">DNA damage</keyword>
<evidence type="ECO:0000256" key="2">
    <source>
        <dbReference type="ARBA" id="ARBA00004123"/>
    </source>
</evidence>
<feature type="region of interest" description="Disordered" evidence="21">
    <location>
        <begin position="1"/>
        <end position="36"/>
    </location>
</feature>
<evidence type="ECO:0000256" key="14">
    <source>
        <dbReference type="ARBA" id="ARBA00023004"/>
    </source>
</evidence>
<dbReference type="SUPFAM" id="SSF52540">
    <property type="entry name" value="P-loop containing nucleoside triphosphate hydrolases"/>
    <property type="match status" value="1"/>
</dbReference>
<dbReference type="Pfam" id="PF13087">
    <property type="entry name" value="AAA_12"/>
    <property type="match status" value="1"/>
</dbReference>
<evidence type="ECO:0000256" key="5">
    <source>
        <dbReference type="ARBA" id="ARBA00022485"/>
    </source>
</evidence>
<dbReference type="GO" id="GO:0016787">
    <property type="term" value="F:hydrolase activity"/>
    <property type="evidence" value="ECO:0007669"/>
    <property type="project" value="UniProtKB-KW"/>
</dbReference>
<comment type="cofactor">
    <cofactor evidence="1">
        <name>[4Fe-4S] cluster</name>
        <dbReference type="ChEBI" id="CHEBI:49883"/>
    </cofactor>
</comment>
<evidence type="ECO:0000256" key="10">
    <source>
        <dbReference type="ARBA" id="ARBA00022763"/>
    </source>
</evidence>
<dbReference type="InterPro" id="IPR041679">
    <property type="entry name" value="DNA2/NAM7-like_C"/>
</dbReference>
<evidence type="ECO:0000259" key="22">
    <source>
        <dbReference type="Pfam" id="PF01930"/>
    </source>
</evidence>
<dbReference type="Gene3D" id="3.90.320.10">
    <property type="match status" value="1"/>
</dbReference>
<evidence type="ECO:0000259" key="25">
    <source>
        <dbReference type="Pfam" id="PF13087"/>
    </source>
</evidence>
<comment type="subcellular location">
    <subcellularLocation>
        <location evidence="2">Nucleus</location>
    </subcellularLocation>
</comment>
<evidence type="ECO:0000256" key="7">
    <source>
        <dbReference type="ARBA" id="ARBA00022722"/>
    </source>
</evidence>
<evidence type="ECO:0000256" key="17">
    <source>
        <dbReference type="ARBA" id="ARBA00023204"/>
    </source>
</evidence>